<dbReference type="CDD" id="cd01949">
    <property type="entry name" value="GGDEF"/>
    <property type="match status" value="1"/>
</dbReference>
<sequence>MIEPHVKRNIWLLWLSVVPVGIGLTYHFYPPATNLLNFDVLCFLFLTLFVAGTPLIINNTPIFYIQWVSLTVFLTFGLFAEVIFMQLALIVVLIRIRVPKEHMYRLPLNWFMFFVVSVASGLIYYAIGGTHGIDLMDSPKNLLLAFGYAFVYFLLNHFILTFFAYVVQKRKRDVFDQDFIWEAVTTTLILPIGLILYILYQEVGLISIVFVSIPFASLAVILNLYHSSDKVNHYLQNAAEIGHELAERLNVEEVIDLYIQKLTGMFPVDFAYILDVVDDELQLIRRVEKDTDEFMDVLPLKKNEGISGHVWQSGKAVLYHSQKEWKDIVEGYMPKSVESIICVPIVRSNEVIGILLLASQQKRAYEKAQLMIVDILSSYFAVSIENAKHYERTREDSERCALTKLYNYRYIERKLNEEYNLLVSGRRKCLSVIMLDIDHFKSVNDTYGHQSGNEILQQIANRLAGYIEEETGIVARYGGEEFLIVLPDVDKYAALQMAEIIRQIIANRPFVLTEHIQEEQAEMTIQITASIGVACAPIDAEDAMSLIRHADRALYVGAKQNGRNKVAEYVK</sequence>
<feature type="transmembrane region" description="Helical" evidence="1">
    <location>
        <begin position="147"/>
        <end position="167"/>
    </location>
</feature>
<organism evidence="3 4">
    <name type="scientific">Bacillus yapensis</name>
    <dbReference type="NCBI Taxonomy" id="2492960"/>
    <lineage>
        <taxon>Bacteria</taxon>
        <taxon>Bacillati</taxon>
        <taxon>Bacillota</taxon>
        <taxon>Bacilli</taxon>
        <taxon>Bacillales</taxon>
        <taxon>Bacillaceae</taxon>
        <taxon>Bacillus</taxon>
    </lineage>
</organism>
<dbReference type="NCBIfam" id="TIGR00254">
    <property type="entry name" value="GGDEF"/>
    <property type="match status" value="1"/>
</dbReference>
<dbReference type="SUPFAM" id="SSF55073">
    <property type="entry name" value="Nucleotide cyclase"/>
    <property type="match status" value="1"/>
</dbReference>
<evidence type="ECO:0000259" key="2">
    <source>
        <dbReference type="PROSITE" id="PS50887"/>
    </source>
</evidence>
<keyword evidence="1" id="KW-0812">Transmembrane</keyword>
<dbReference type="InterPro" id="IPR050469">
    <property type="entry name" value="Diguanylate_Cyclase"/>
</dbReference>
<accession>A0A3S0KC61</accession>
<keyword evidence="1" id="KW-0472">Membrane</keyword>
<feature type="domain" description="GGDEF" evidence="2">
    <location>
        <begin position="428"/>
        <end position="571"/>
    </location>
</feature>
<gene>
    <name evidence="3" type="ORF">EKG37_19230</name>
</gene>
<dbReference type="Proteomes" id="UP000271374">
    <property type="component" value="Unassembled WGS sequence"/>
</dbReference>
<dbReference type="InterPro" id="IPR003018">
    <property type="entry name" value="GAF"/>
</dbReference>
<protein>
    <submittedName>
        <fullName evidence="3">GGDEF domain-containing protein</fullName>
    </submittedName>
</protein>
<feature type="transmembrane region" description="Helical" evidence="1">
    <location>
        <begin position="36"/>
        <end position="57"/>
    </location>
</feature>
<feature type="transmembrane region" description="Helical" evidence="1">
    <location>
        <begin position="179"/>
        <end position="199"/>
    </location>
</feature>
<dbReference type="InterPro" id="IPR029016">
    <property type="entry name" value="GAF-like_dom_sf"/>
</dbReference>
<keyword evidence="4" id="KW-1185">Reference proteome</keyword>
<proteinExistence type="predicted"/>
<dbReference type="RefSeq" id="WP_126410403.1">
    <property type="nucleotide sequence ID" value="NZ_RXNT01000019.1"/>
</dbReference>
<name>A0A3S0KC61_9BACI</name>
<dbReference type="GO" id="GO:0052621">
    <property type="term" value="F:diguanylate cyclase activity"/>
    <property type="evidence" value="ECO:0007669"/>
    <property type="project" value="TreeGrafter"/>
</dbReference>
<feature type="transmembrane region" description="Helical" evidence="1">
    <location>
        <begin position="63"/>
        <end position="96"/>
    </location>
</feature>
<dbReference type="EMBL" id="RXNT01000019">
    <property type="protein sequence ID" value="RTR27331.1"/>
    <property type="molecule type" value="Genomic_DNA"/>
</dbReference>
<reference evidence="3 4" key="1">
    <citation type="submission" date="2018-12" db="EMBL/GenBank/DDBJ databases">
        <title>Bacillus yapensis draft genome sequence.</title>
        <authorList>
            <person name="Yu L."/>
            <person name="Xu X."/>
            <person name="Tang X."/>
        </authorList>
    </citation>
    <scope>NUCLEOTIDE SEQUENCE [LARGE SCALE GENOMIC DNA]</scope>
    <source>
        <strain evidence="3 4">XXST-01</strain>
    </source>
</reference>
<feature type="transmembrane region" description="Helical" evidence="1">
    <location>
        <begin position="12"/>
        <end position="29"/>
    </location>
</feature>
<dbReference type="InterPro" id="IPR029787">
    <property type="entry name" value="Nucleotide_cyclase"/>
</dbReference>
<dbReference type="Gene3D" id="3.30.70.270">
    <property type="match status" value="1"/>
</dbReference>
<dbReference type="SMART" id="SM00065">
    <property type="entry name" value="GAF"/>
    <property type="match status" value="1"/>
</dbReference>
<dbReference type="PROSITE" id="PS50887">
    <property type="entry name" value="GGDEF"/>
    <property type="match status" value="1"/>
</dbReference>
<evidence type="ECO:0000313" key="4">
    <source>
        <dbReference type="Proteomes" id="UP000271374"/>
    </source>
</evidence>
<dbReference type="Gene3D" id="3.30.450.40">
    <property type="match status" value="1"/>
</dbReference>
<feature type="transmembrane region" description="Helical" evidence="1">
    <location>
        <begin position="108"/>
        <end position="127"/>
    </location>
</feature>
<dbReference type="Pfam" id="PF13185">
    <property type="entry name" value="GAF_2"/>
    <property type="match status" value="1"/>
</dbReference>
<dbReference type="InterPro" id="IPR000160">
    <property type="entry name" value="GGDEF_dom"/>
</dbReference>
<dbReference type="FunFam" id="3.30.70.270:FF:000001">
    <property type="entry name" value="Diguanylate cyclase domain protein"/>
    <property type="match status" value="1"/>
</dbReference>
<feature type="transmembrane region" description="Helical" evidence="1">
    <location>
        <begin position="205"/>
        <end position="225"/>
    </location>
</feature>
<dbReference type="PANTHER" id="PTHR45138:SF9">
    <property type="entry name" value="DIGUANYLATE CYCLASE DGCM-RELATED"/>
    <property type="match status" value="1"/>
</dbReference>
<dbReference type="OrthoDB" id="9759607at2"/>
<dbReference type="SUPFAM" id="SSF55781">
    <property type="entry name" value="GAF domain-like"/>
    <property type="match status" value="1"/>
</dbReference>
<dbReference type="PANTHER" id="PTHR45138">
    <property type="entry name" value="REGULATORY COMPONENTS OF SENSORY TRANSDUCTION SYSTEM"/>
    <property type="match status" value="1"/>
</dbReference>
<dbReference type="Pfam" id="PF00990">
    <property type="entry name" value="GGDEF"/>
    <property type="match status" value="1"/>
</dbReference>
<dbReference type="InterPro" id="IPR043128">
    <property type="entry name" value="Rev_trsase/Diguanyl_cyclase"/>
</dbReference>
<keyword evidence="1" id="KW-1133">Transmembrane helix</keyword>
<dbReference type="AlphaFoldDB" id="A0A3S0KC61"/>
<evidence type="ECO:0000256" key="1">
    <source>
        <dbReference type="SAM" id="Phobius"/>
    </source>
</evidence>
<dbReference type="SMART" id="SM00267">
    <property type="entry name" value="GGDEF"/>
    <property type="match status" value="1"/>
</dbReference>
<evidence type="ECO:0000313" key="3">
    <source>
        <dbReference type="EMBL" id="RTR27331.1"/>
    </source>
</evidence>
<comment type="caution">
    <text evidence="3">The sequence shown here is derived from an EMBL/GenBank/DDBJ whole genome shotgun (WGS) entry which is preliminary data.</text>
</comment>